<evidence type="ECO:0000259" key="1">
    <source>
        <dbReference type="PROSITE" id="PS50172"/>
    </source>
</evidence>
<evidence type="ECO:0000313" key="3">
    <source>
        <dbReference type="Proteomes" id="UP000824262"/>
    </source>
</evidence>
<dbReference type="SUPFAM" id="SSF53098">
    <property type="entry name" value="Ribonuclease H-like"/>
    <property type="match status" value="1"/>
</dbReference>
<proteinExistence type="predicted"/>
<reference evidence="2" key="2">
    <citation type="journal article" date="2021" name="PeerJ">
        <title>Extensive microbial diversity within the chicken gut microbiome revealed by metagenomics and culture.</title>
        <authorList>
            <person name="Gilroy R."/>
            <person name="Ravi A."/>
            <person name="Getino M."/>
            <person name="Pursley I."/>
            <person name="Horton D.L."/>
            <person name="Alikhan N.F."/>
            <person name="Baker D."/>
            <person name="Gharbi K."/>
            <person name="Hall N."/>
            <person name="Watson M."/>
            <person name="Adriaenssens E.M."/>
            <person name="Foster-Nyarko E."/>
            <person name="Jarju S."/>
            <person name="Secka A."/>
            <person name="Antonio M."/>
            <person name="Oren A."/>
            <person name="Chaudhuri R.R."/>
            <person name="La Ragione R."/>
            <person name="Hildebrand F."/>
            <person name="Pallen M.J."/>
        </authorList>
    </citation>
    <scope>NUCLEOTIDE SEQUENCE</scope>
    <source>
        <strain evidence="2">ChiBcolR7-354</strain>
    </source>
</reference>
<dbReference type="InterPro" id="IPR036397">
    <property type="entry name" value="RNaseH_sf"/>
</dbReference>
<protein>
    <recommendedName>
        <fullName evidence="1">BRCT domain-containing protein</fullName>
    </recommendedName>
</protein>
<dbReference type="InterPro" id="IPR001357">
    <property type="entry name" value="BRCT_dom"/>
</dbReference>
<dbReference type="AlphaFoldDB" id="A0A9D0ZCX7"/>
<sequence length="305" mass="32521">MMIDTTALTAPPEDYASLSVEPEGLSPLGYSVFFVSSVKIHRGAEEGTFSCYAKCGPPGPVSASGRRGRPRDSEDELLPAEAALRELLSFAGGATLVIHGEDGAGFLRGAAEGWDGLPCPVADLLELARQRLPHLPSHTLPELRRYFGAGNTGSRLPNARAIAVAFERCCRLEPAPGVPRTWLPEVPPCPPRPAPPRGFPEIRRLDFEHPLFAKAVVFAGSLVTPRRELSRLAAERGATVRARVSPLTDMLVAGANCAGSLERAHALNAAGRARIEIISEEEFVRLARSGTEELPPGPCEGPEGT</sequence>
<dbReference type="Gene3D" id="3.30.420.10">
    <property type="entry name" value="Ribonuclease H-like superfamily/Ribonuclease H"/>
    <property type="match status" value="1"/>
</dbReference>
<dbReference type="EMBL" id="DVGA01000027">
    <property type="protein sequence ID" value="HIQ78040.1"/>
    <property type="molecule type" value="Genomic_DNA"/>
</dbReference>
<accession>A0A9D0ZCX7</accession>
<dbReference type="SUPFAM" id="SSF52113">
    <property type="entry name" value="BRCT domain"/>
    <property type="match status" value="1"/>
</dbReference>
<organism evidence="2 3">
    <name type="scientific">Candidatus Scatomorpha intestinavium</name>
    <dbReference type="NCBI Taxonomy" id="2840922"/>
    <lineage>
        <taxon>Bacteria</taxon>
        <taxon>Bacillati</taxon>
        <taxon>Bacillota</taxon>
        <taxon>Clostridia</taxon>
        <taxon>Eubacteriales</taxon>
        <taxon>Candidatus Scatomorpha</taxon>
    </lineage>
</organism>
<dbReference type="GO" id="GO:0003676">
    <property type="term" value="F:nucleic acid binding"/>
    <property type="evidence" value="ECO:0007669"/>
    <property type="project" value="InterPro"/>
</dbReference>
<dbReference type="CDD" id="cd17748">
    <property type="entry name" value="BRCT_DNA_ligase_like"/>
    <property type="match status" value="1"/>
</dbReference>
<dbReference type="InterPro" id="IPR036420">
    <property type="entry name" value="BRCT_dom_sf"/>
</dbReference>
<name>A0A9D0ZCX7_9FIRM</name>
<comment type="caution">
    <text evidence="2">The sequence shown here is derived from an EMBL/GenBank/DDBJ whole genome shotgun (WGS) entry which is preliminary data.</text>
</comment>
<evidence type="ECO:0000313" key="2">
    <source>
        <dbReference type="EMBL" id="HIQ78040.1"/>
    </source>
</evidence>
<gene>
    <name evidence="2" type="ORF">IAB77_02140</name>
</gene>
<dbReference type="Pfam" id="PF00533">
    <property type="entry name" value="BRCT"/>
    <property type="match status" value="1"/>
</dbReference>
<dbReference type="InterPro" id="IPR012337">
    <property type="entry name" value="RNaseH-like_sf"/>
</dbReference>
<reference evidence="2" key="1">
    <citation type="submission" date="2020-10" db="EMBL/GenBank/DDBJ databases">
        <authorList>
            <person name="Gilroy R."/>
        </authorList>
    </citation>
    <scope>NUCLEOTIDE SEQUENCE</scope>
    <source>
        <strain evidence="2">ChiBcolR7-354</strain>
    </source>
</reference>
<feature type="domain" description="BRCT" evidence="1">
    <location>
        <begin position="213"/>
        <end position="281"/>
    </location>
</feature>
<dbReference type="Proteomes" id="UP000824262">
    <property type="component" value="Unassembled WGS sequence"/>
</dbReference>
<dbReference type="Gene3D" id="3.40.50.10190">
    <property type="entry name" value="BRCT domain"/>
    <property type="match status" value="1"/>
</dbReference>
<dbReference type="PROSITE" id="PS50172">
    <property type="entry name" value="BRCT"/>
    <property type="match status" value="1"/>
</dbReference>